<dbReference type="AlphaFoldDB" id="A0A9N9CZC8"/>
<evidence type="ECO:0000313" key="1">
    <source>
        <dbReference type="EMBL" id="CAG8621794.1"/>
    </source>
</evidence>
<dbReference type="Proteomes" id="UP000789759">
    <property type="component" value="Unassembled WGS sequence"/>
</dbReference>
<accession>A0A9N9CZC8</accession>
<feature type="non-terminal residue" evidence="1">
    <location>
        <position position="1"/>
    </location>
</feature>
<protein>
    <submittedName>
        <fullName evidence="1">15785_t:CDS:1</fullName>
    </submittedName>
</protein>
<proteinExistence type="predicted"/>
<gene>
    <name evidence="1" type="ORF">CPELLU_LOCUS7960</name>
</gene>
<reference evidence="1" key="1">
    <citation type="submission" date="2021-06" db="EMBL/GenBank/DDBJ databases">
        <authorList>
            <person name="Kallberg Y."/>
            <person name="Tangrot J."/>
            <person name="Rosling A."/>
        </authorList>
    </citation>
    <scope>NUCLEOTIDE SEQUENCE</scope>
    <source>
        <strain evidence="1">FL966</strain>
    </source>
</reference>
<sequence length="43" mass="5279">ISMSRFWNCQFMSLHNFGYWDYRLAGFWNCQFIGFWNFGTVSL</sequence>
<comment type="caution">
    <text evidence="1">The sequence shown here is derived from an EMBL/GenBank/DDBJ whole genome shotgun (WGS) entry which is preliminary data.</text>
</comment>
<dbReference type="EMBL" id="CAJVQA010005498">
    <property type="protein sequence ID" value="CAG8621794.1"/>
    <property type="molecule type" value="Genomic_DNA"/>
</dbReference>
<name>A0A9N9CZC8_9GLOM</name>
<organism evidence="1 2">
    <name type="scientific">Cetraspora pellucida</name>
    <dbReference type="NCBI Taxonomy" id="1433469"/>
    <lineage>
        <taxon>Eukaryota</taxon>
        <taxon>Fungi</taxon>
        <taxon>Fungi incertae sedis</taxon>
        <taxon>Mucoromycota</taxon>
        <taxon>Glomeromycotina</taxon>
        <taxon>Glomeromycetes</taxon>
        <taxon>Diversisporales</taxon>
        <taxon>Gigasporaceae</taxon>
        <taxon>Cetraspora</taxon>
    </lineage>
</organism>
<keyword evidence="2" id="KW-1185">Reference proteome</keyword>
<evidence type="ECO:0000313" key="2">
    <source>
        <dbReference type="Proteomes" id="UP000789759"/>
    </source>
</evidence>